<dbReference type="PANTHER" id="PTHR11846">
    <property type="entry name" value="ADENYLOSUCCINATE SYNTHETASE"/>
    <property type="match status" value="1"/>
</dbReference>
<feature type="active site" description="Proton donor" evidence="2">
    <location>
        <position position="50"/>
    </location>
</feature>
<gene>
    <name evidence="5" type="ORF">POCTA_138.1.T0090446</name>
</gene>
<keyword evidence="2" id="KW-0963">Cytoplasm</keyword>
<feature type="binding site" evidence="2">
    <location>
        <position position="49"/>
    </location>
    <ligand>
        <name>Mg(2+)</name>
        <dbReference type="ChEBI" id="CHEBI:18420"/>
    </ligand>
</feature>
<evidence type="ECO:0000256" key="2">
    <source>
        <dbReference type="HAMAP-Rule" id="MF_03125"/>
    </source>
</evidence>
<comment type="catalytic activity">
    <reaction evidence="2 3">
        <text>IMP + L-aspartate + GTP = N(6)-(1,2-dicarboxyethyl)-AMP + GDP + phosphate + 2 H(+)</text>
        <dbReference type="Rhea" id="RHEA:15753"/>
        <dbReference type="ChEBI" id="CHEBI:15378"/>
        <dbReference type="ChEBI" id="CHEBI:29991"/>
        <dbReference type="ChEBI" id="CHEBI:37565"/>
        <dbReference type="ChEBI" id="CHEBI:43474"/>
        <dbReference type="ChEBI" id="CHEBI:57567"/>
        <dbReference type="ChEBI" id="CHEBI:58053"/>
        <dbReference type="ChEBI" id="CHEBI:58189"/>
        <dbReference type="EC" id="6.3.4.4"/>
    </reaction>
</comment>
<dbReference type="PROSITE" id="PS01266">
    <property type="entry name" value="ADENYLOSUCCIN_SYN_1"/>
    <property type="match status" value="1"/>
</dbReference>
<reference evidence="5" key="1">
    <citation type="submission" date="2021-01" db="EMBL/GenBank/DDBJ databases">
        <authorList>
            <consortium name="Genoscope - CEA"/>
            <person name="William W."/>
        </authorList>
    </citation>
    <scope>NUCLEOTIDE SEQUENCE</scope>
</reference>
<feature type="binding site" evidence="2">
    <location>
        <begin position="49"/>
        <end position="51"/>
    </location>
    <ligand>
        <name>GTP</name>
        <dbReference type="ChEBI" id="CHEBI:37565"/>
    </ligand>
</feature>
<dbReference type="EMBL" id="CAJJDP010000008">
    <property type="protein sequence ID" value="CAD8138569.1"/>
    <property type="molecule type" value="Genomic_DNA"/>
</dbReference>
<sequence length="419" mass="47454">MSKCVNGLRSRLTAIIGAQWGDEGKGKLVDILAEKYDYCARFNGGANAGHTIVVGGVKYAFHLLPCGILYQTCMNVIGNGVVVNIPTLFEELAQLDKNRVDYTGRLVISNRAHLVVDGLLEADAKSESDSRKAKSDGFAFGQKIPPSEYSAKEVVFPPDAKRDEERIRLMYLKSHGNFEAGEQKNREYNWKINPNDYRFGKKEEREQEQMKKILQHELTQNQYPKTTIISKNQEDWKNYNEDPLGKPKNQAQLNPRMPQIFGEMKKDEQWTAGQCINGQPTQKEVQPDLDLGKATKFGFRNQPKPGDETRAFGVPAIRNDINKKGIKSVADPQNYGDEVPAVALLFPEKFSHMGLTEQDFLRLRTKKEIKEIFESIGIKYGIGKFEGIFKRAKEIQSAQDDKVSVKAFQLAVQEMHYID</sequence>
<keyword evidence="1 2" id="KW-0342">GTP-binding</keyword>
<organism evidence="5 6">
    <name type="scientific">Paramecium octaurelia</name>
    <dbReference type="NCBI Taxonomy" id="43137"/>
    <lineage>
        <taxon>Eukaryota</taxon>
        <taxon>Sar</taxon>
        <taxon>Alveolata</taxon>
        <taxon>Ciliophora</taxon>
        <taxon>Intramacronucleata</taxon>
        <taxon>Oligohymenophorea</taxon>
        <taxon>Peniculida</taxon>
        <taxon>Parameciidae</taxon>
        <taxon>Paramecium</taxon>
    </lineage>
</organism>
<evidence type="ECO:0000313" key="5">
    <source>
        <dbReference type="EMBL" id="CAD8138569.1"/>
    </source>
</evidence>
<feature type="binding site" evidence="2">
    <location>
        <begin position="47"/>
        <end position="50"/>
    </location>
    <ligand>
        <name>IMP</name>
        <dbReference type="ChEBI" id="CHEBI:58053"/>
    </ligand>
</feature>
<keyword evidence="2 3" id="KW-0547">Nucleotide-binding</keyword>
<feature type="binding site" evidence="2">
    <location>
        <position position="22"/>
    </location>
    <ligand>
        <name>Mg(2+)</name>
        <dbReference type="ChEBI" id="CHEBI:18420"/>
    </ligand>
</feature>
<comment type="cofactor">
    <cofactor evidence="2">
        <name>Mg(2+)</name>
        <dbReference type="ChEBI" id="CHEBI:18420"/>
    </cofactor>
    <text evidence="2">Binds 1 Mg(2+) ion per subunit.</text>
</comment>
<feature type="binding site" evidence="2">
    <location>
        <begin position="22"/>
        <end position="25"/>
    </location>
    <ligand>
        <name>IMP</name>
        <dbReference type="ChEBI" id="CHEBI:58053"/>
    </ligand>
</feature>
<name>A0A8S1SH31_PAROT</name>
<keyword evidence="2 3" id="KW-0436">Ligase</keyword>
<dbReference type="GO" id="GO:0004019">
    <property type="term" value="F:adenylosuccinate synthase activity"/>
    <property type="evidence" value="ECO:0007669"/>
    <property type="project" value="UniProtKB-UniRule"/>
</dbReference>
<dbReference type="GO" id="GO:0005525">
    <property type="term" value="F:GTP binding"/>
    <property type="evidence" value="ECO:0007669"/>
    <property type="project" value="UniProtKB-UniRule"/>
</dbReference>
<dbReference type="Proteomes" id="UP000683925">
    <property type="component" value="Unassembled WGS sequence"/>
</dbReference>
<evidence type="ECO:0000259" key="4">
    <source>
        <dbReference type="Pfam" id="PF25325"/>
    </source>
</evidence>
<dbReference type="SMART" id="SM00788">
    <property type="entry name" value="Adenylsucc_synt"/>
    <property type="match status" value="1"/>
</dbReference>
<proteinExistence type="inferred from homology"/>
<dbReference type="Pfam" id="PF00709">
    <property type="entry name" value="Adenylsucc_synt"/>
    <property type="match status" value="1"/>
</dbReference>
<comment type="subunit">
    <text evidence="2">Homodimer.</text>
</comment>
<dbReference type="GO" id="GO:0000287">
    <property type="term" value="F:magnesium ion binding"/>
    <property type="evidence" value="ECO:0007669"/>
    <property type="project" value="UniProtKB-UniRule"/>
</dbReference>
<comment type="function">
    <text evidence="2">Plays an important role in the de novo pathway and in the salvage pathway of purine nucleotide biosynthesis. Catalyzes the first commited step in the biosynthesis of AMP from IMP.</text>
</comment>
<keyword evidence="2 3" id="KW-0479">Metal-binding</keyword>
<dbReference type="OrthoDB" id="2096280at2759"/>
<evidence type="ECO:0000313" key="6">
    <source>
        <dbReference type="Proteomes" id="UP000683925"/>
    </source>
</evidence>
<keyword evidence="2 3" id="KW-0460">Magnesium</keyword>
<comment type="caution">
    <text evidence="2">Lacks conserved residue(s) required for the propagation of feature annotation.</text>
</comment>
<dbReference type="InterPro" id="IPR018220">
    <property type="entry name" value="Adenylosuccin_syn_GTP-bd"/>
</dbReference>
<feature type="domain" description="EFHB C-terminal EF-hand" evidence="4">
    <location>
        <begin position="343"/>
        <end position="417"/>
    </location>
</feature>
<feature type="active site" description="Proton acceptor" evidence="2">
    <location>
        <position position="22"/>
    </location>
</feature>
<keyword evidence="6" id="KW-1185">Reference proteome</keyword>
<dbReference type="PANTHER" id="PTHR11846:SF0">
    <property type="entry name" value="ADENYLOSUCCINATE SYNTHETASE"/>
    <property type="match status" value="1"/>
</dbReference>
<protein>
    <recommendedName>
        <fullName evidence="2 3">Adenylosuccinate synthetase</fullName>
        <shortName evidence="2">AMPSase</shortName>
        <shortName evidence="2">AdSS</shortName>
        <ecNumber evidence="2 3">6.3.4.4</ecNumber>
    </recommendedName>
    <alternativeName>
        <fullName evidence="2">IMP--aspartate ligase</fullName>
    </alternativeName>
</protein>
<feature type="binding site" evidence="2">
    <location>
        <begin position="21"/>
        <end position="27"/>
    </location>
    <ligand>
        <name>GTP</name>
        <dbReference type="ChEBI" id="CHEBI:37565"/>
    </ligand>
</feature>
<comment type="pathway">
    <text evidence="2 3">Purine metabolism; AMP biosynthesis via de novo pathway; AMP from IMP: step 1/2.</text>
</comment>
<dbReference type="GO" id="GO:0005737">
    <property type="term" value="C:cytoplasm"/>
    <property type="evidence" value="ECO:0007669"/>
    <property type="project" value="UniProtKB-SubCell"/>
</dbReference>
<evidence type="ECO:0000256" key="3">
    <source>
        <dbReference type="RuleBase" id="RU000520"/>
    </source>
</evidence>
<evidence type="ECO:0000256" key="1">
    <source>
        <dbReference type="ARBA" id="ARBA00023134"/>
    </source>
</evidence>
<dbReference type="InterPro" id="IPR001114">
    <property type="entry name" value="Adenylosuccinate_synthetase"/>
</dbReference>
<dbReference type="InterPro" id="IPR057428">
    <property type="entry name" value="EFHB_EF-hand_C"/>
</dbReference>
<dbReference type="GO" id="GO:0046040">
    <property type="term" value="P:IMP metabolic process"/>
    <property type="evidence" value="ECO:0007669"/>
    <property type="project" value="TreeGrafter"/>
</dbReference>
<keyword evidence="2 3" id="KW-0658">Purine biosynthesis</keyword>
<dbReference type="HAMAP" id="MF_00011">
    <property type="entry name" value="Adenylosucc_synth"/>
    <property type="match status" value="1"/>
</dbReference>
<comment type="subcellular location">
    <subcellularLocation>
        <location evidence="2">Cytoplasm</location>
    </subcellularLocation>
</comment>
<dbReference type="EC" id="6.3.4.4" evidence="2 3"/>
<comment type="function">
    <text evidence="3">Plays an important role in the de novo pathway of purine nucleotide biosynthesis.</text>
</comment>
<accession>A0A8S1SH31</accession>
<dbReference type="AlphaFoldDB" id="A0A8S1SH31"/>
<comment type="caution">
    <text evidence="5">The sequence shown here is derived from an EMBL/GenBank/DDBJ whole genome shotgun (WGS) entry which is preliminary data.</text>
</comment>
<dbReference type="GO" id="GO:0044208">
    <property type="term" value="P:'de novo' AMP biosynthetic process"/>
    <property type="evidence" value="ECO:0007669"/>
    <property type="project" value="UniProtKB-UniRule"/>
</dbReference>
<comment type="similarity">
    <text evidence="2 3">Belongs to the adenylosuccinate synthetase family.</text>
</comment>
<dbReference type="OMA" id="ICTDIAP"/>
<dbReference type="Pfam" id="PF25325">
    <property type="entry name" value="EF-hand_EFHB_C"/>
    <property type="match status" value="1"/>
</dbReference>